<reference evidence="8 10" key="2">
    <citation type="submission" date="2018-11" db="EMBL/GenBank/DDBJ databases">
        <authorList>
            <consortium name="Pathogen Informatics"/>
        </authorList>
    </citation>
    <scope>NUCLEOTIDE SEQUENCE [LARGE SCALE GENOMIC DNA]</scope>
    <source>
        <strain evidence="8 10">NCTC12929</strain>
    </source>
</reference>
<evidence type="ECO:0000256" key="5">
    <source>
        <dbReference type="ARBA" id="ARBA00023136"/>
    </source>
</evidence>
<dbReference type="NCBIfam" id="TIGR00765">
    <property type="entry name" value="yihY_not_rbn"/>
    <property type="match status" value="1"/>
</dbReference>
<protein>
    <submittedName>
        <fullName evidence="7">YihY family inner membrane protein</fullName>
    </submittedName>
</protein>
<feature type="transmembrane region" description="Helical" evidence="6">
    <location>
        <begin position="93"/>
        <end position="114"/>
    </location>
</feature>
<dbReference type="Pfam" id="PF03631">
    <property type="entry name" value="Virul_fac_BrkB"/>
    <property type="match status" value="1"/>
</dbReference>
<proteinExistence type="predicted"/>
<dbReference type="AlphaFoldDB" id="A0A376BZU7"/>
<dbReference type="Proteomes" id="UP000255515">
    <property type="component" value="Unassembled WGS sequence"/>
</dbReference>
<gene>
    <name evidence="7" type="primary">yihY_1</name>
    <name evidence="8" type="synonym">yihY_2</name>
    <name evidence="7" type="ORF">NCTC11661_00730</name>
    <name evidence="8" type="ORF">NCTC12929_00909</name>
</gene>
<feature type="transmembrane region" description="Helical" evidence="6">
    <location>
        <begin position="143"/>
        <end position="166"/>
    </location>
</feature>
<keyword evidence="3 6" id="KW-0812">Transmembrane</keyword>
<dbReference type="PANTHER" id="PTHR30213">
    <property type="entry name" value="INNER MEMBRANE PROTEIN YHJD"/>
    <property type="match status" value="1"/>
</dbReference>
<dbReference type="EMBL" id="UYIV01000001">
    <property type="protein sequence ID" value="VDH03523.1"/>
    <property type="molecule type" value="Genomic_DNA"/>
</dbReference>
<dbReference type="PIRSF" id="PIRSF035875">
    <property type="entry name" value="RNase_BN"/>
    <property type="match status" value="1"/>
</dbReference>
<evidence type="ECO:0000313" key="9">
    <source>
        <dbReference type="Proteomes" id="UP000255515"/>
    </source>
</evidence>
<keyword evidence="2" id="KW-1003">Cell membrane</keyword>
<feature type="transmembrane region" description="Helical" evidence="6">
    <location>
        <begin position="214"/>
        <end position="238"/>
    </location>
</feature>
<name>A0A376BZU7_9FLAO</name>
<dbReference type="RefSeq" id="WP_002686515.1">
    <property type="nucleotide sequence ID" value="NZ_JAXFPJ010000035.1"/>
</dbReference>
<reference evidence="7 9" key="1">
    <citation type="submission" date="2018-06" db="EMBL/GenBank/DDBJ databases">
        <authorList>
            <consortium name="Pathogen Informatics"/>
            <person name="Doyle S."/>
        </authorList>
    </citation>
    <scope>NUCLEOTIDE SEQUENCE [LARGE SCALE GENOMIC DNA]</scope>
    <source>
        <strain evidence="7 9">NCTC11661</strain>
    </source>
</reference>
<dbReference type="EMBL" id="UFTJ01000001">
    <property type="protein sequence ID" value="SSZ47067.1"/>
    <property type="molecule type" value="Genomic_DNA"/>
</dbReference>
<keyword evidence="5 6" id="KW-0472">Membrane</keyword>
<evidence type="ECO:0000256" key="4">
    <source>
        <dbReference type="ARBA" id="ARBA00022989"/>
    </source>
</evidence>
<evidence type="ECO:0000256" key="6">
    <source>
        <dbReference type="SAM" id="Phobius"/>
    </source>
</evidence>
<evidence type="ECO:0000256" key="1">
    <source>
        <dbReference type="ARBA" id="ARBA00004651"/>
    </source>
</evidence>
<dbReference type="PANTHER" id="PTHR30213:SF1">
    <property type="entry name" value="INNER MEMBRANE PROTEIN YHJD"/>
    <property type="match status" value="1"/>
</dbReference>
<evidence type="ECO:0000256" key="2">
    <source>
        <dbReference type="ARBA" id="ARBA00022475"/>
    </source>
</evidence>
<feature type="transmembrane region" description="Helical" evidence="6">
    <location>
        <begin position="31"/>
        <end position="54"/>
    </location>
</feature>
<evidence type="ECO:0000256" key="3">
    <source>
        <dbReference type="ARBA" id="ARBA00022692"/>
    </source>
</evidence>
<sequence length="308" mass="34844">MKKKITFYKEVLMDAFKEWNQSDVSKDAMSLAYSAIFSIPGLLIIVIWVAGLFLGEEAIQGEISSQISATMGEDAAKSIQDMIHSNMVDKDNIWMKIIGIGGLVFGATTLFFRLQKSLNDLWRVKPSPNRAFYTFITDRANSLGMILIIGFLMIITMLFTTLISLLNNIITQYFGFETYALIQVVNFTVGFLLVTLIFALIFKILPDVNIKWRGVWAGAFFSSILFTIGRFALSYYFAEFKPTSAFGAAGTAILIMMWVNYSCLLLFFGAAFTKVYSEKKGWKIQPSEHAEWDRAQLQADEIRKEEEA</sequence>
<accession>A0A376BZU7</accession>
<evidence type="ECO:0000313" key="8">
    <source>
        <dbReference type="EMBL" id="VDH03523.1"/>
    </source>
</evidence>
<keyword evidence="4 6" id="KW-1133">Transmembrane helix</keyword>
<dbReference type="InterPro" id="IPR017039">
    <property type="entry name" value="Virul_fac_BrkB"/>
</dbReference>
<evidence type="ECO:0000313" key="7">
    <source>
        <dbReference type="EMBL" id="SSZ47067.1"/>
    </source>
</evidence>
<feature type="transmembrane region" description="Helical" evidence="6">
    <location>
        <begin position="178"/>
        <end position="202"/>
    </location>
</feature>
<organism evidence="7 9">
    <name type="scientific">Bergeyella zoohelcum</name>
    <dbReference type="NCBI Taxonomy" id="1015"/>
    <lineage>
        <taxon>Bacteria</taxon>
        <taxon>Pseudomonadati</taxon>
        <taxon>Bacteroidota</taxon>
        <taxon>Flavobacteriia</taxon>
        <taxon>Flavobacteriales</taxon>
        <taxon>Weeksellaceae</taxon>
        <taxon>Bergeyella</taxon>
    </lineage>
</organism>
<evidence type="ECO:0000313" key="10">
    <source>
        <dbReference type="Proteomes" id="UP000270205"/>
    </source>
</evidence>
<dbReference type="Proteomes" id="UP000270205">
    <property type="component" value="Unassembled WGS sequence"/>
</dbReference>
<comment type="subcellular location">
    <subcellularLocation>
        <location evidence="1">Cell membrane</location>
        <topology evidence="1">Multi-pass membrane protein</topology>
    </subcellularLocation>
</comment>
<dbReference type="GO" id="GO:0005886">
    <property type="term" value="C:plasma membrane"/>
    <property type="evidence" value="ECO:0007669"/>
    <property type="project" value="UniProtKB-SubCell"/>
</dbReference>
<feature type="transmembrane region" description="Helical" evidence="6">
    <location>
        <begin position="244"/>
        <end position="273"/>
    </location>
</feature>